<keyword evidence="1" id="KW-1133">Transmembrane helix</keyword>
<name>A0A1B2HMW5_9PSEU</name>
<keyword evidence="1" id="KW-0812">Transmembrane</keyword>
<organism evidence="2 3">
    <name type="scientific">Lentzea guizhouensis</name>
    <dbReference type="NCBI Taxonomy" id="1586287"/>
    <lineage>
        <taxon>Bacteria</taxon>
        <taxon>Bacillati</taxon>
        <taxon>Actinomycetota</taxon>
        <taxon>Actinomycetes</taxon>
        <taxon>Pseudonocardiales</taxon>
        <taxon>Pseudonocardiaceae</taxon>
        <taxon>Lentzea</taxon>
    </lineage>
</organism>
<dbReference type="RefSeq" id="WP_065917425.1">
    <property type="nucleotide sequence ID" value="NZ_CP016793.1"/>
</dbReference>
<protein>
    <recommendedName>
        <fullName evidence="4">Alkaline shock response membrane anchor protein AmaP</fullName>
    </recommendedName>
</protein>
<dbReference type="EMBL" id="CP016793">
    <property type="protein sequence ID" value="ANZ39082.1"/>
    <property type="molecule type" value="Genomic_DNA"/>
</dbReference>
<accession>A0A1B2HMW5</accession>
<keyword evidence="1" id="KW-0472">Membrane</keyword>
<keyword evidence="3" id="KW-1185">Reference proteome</keyword>
<evidence type="ECO:0000313" key="2">
    <source>
        <dbReference type="EMBL" id="ANZ39082.1"/>
    </source>
</evidence>
<dbReference type="KEGG" id="led:BBK82_26410"/>
<evidence type="ECO:0008006" key="4">
    <source>
        <dbReference type="Google" id="ProtNLM"/>
    </source>
</evidence>
<dbReference type="AlphaFoldDB" id="A0A1B2HMW5"/>
<proteinExistence type="predicted"/>
<dbReference type="OrthoDB" id="3363827at2"/>
<dbReference type="STRING" id="1586287.BBK82_26410"/>
<evidence type="ECO:0000256" key="1">
    <source>
        <dbReference type="SAM" id="Phobius"/>
    </source>
</evidence>
<dbReference type="Proteomes" id="UP000093053">
    <property type="component" value="Chromosome"/>
</dbReference>
<sequence length="179" mass="18849">MNRVLLFLCGLVLLGAGGAAVVAHLGRIPQLDSGAPLVPGADLPPTWVLVVTAVVAVVLALLCLRWLLAQVPRTPTATWRWSGDNGSTRMSTSVATAPLAEEISGYPGVRKVEAALTGPHTAPRLALVVRAHGDADVREIRRRIDSEGVPRLREALESPELVATVEFRLATSASGARVS</sequence>
<feature type="transmembrane region" description="Helical" evidence="1">
    <location>
        <begin position="47"/>
        <end position="68"/>
    </location>
</feature>
<reference evidence="2 3" key="1">
    <citation type="submission" date="2016-07" db="EMBL/GenBank/DDBJ databases">
        <title>Complete genome sequence of the Lentzea guizhouensis DHS C013.</title>
        <authorList>
            <person name="Cao C."/>
        </authorList>
    </citation>
    <scope>NUCLEOTIDE SEQUENCE [LARGE SCALE GENOMIC DNA]</scope>
    <source>
        <strain evidence="2 3">DHS C013</strain>
    </source>
</reference>
<evidence type="ECO:0000313" key="3">
    <source>
        <dbReference type="Proteomes" id="UP000093053"/>
    </source>
</evidence>
<gene>
    <name evidence="2" type="ORF">BBK82_26410</name>
</gene>